<accession>A0A5N7MS95</accession>
<proteinExistence type="predicted"/>
<dbReference type="EMBL" id="VOSK01000063">
    <property type="protein sequence ID" value="MPR26876.1"/>
    <property type="molecule type" value="Genomic_DNA"/>
</dbReference>
<dbReference type="AlphaFoldDB" id="A0A5N7MS95"/>
<dbReference type="OrthoDB" id="8680240at2"/>
<dbReference type="InterPro" id="IPR036390">
    <property type="entry name" value="WH_DNA-bd_sf"/>
</dbReference>
<dbReference type="Pfam" id="PF00392">
    <property type="entry name" value="GntR"/>
    <property type="match status" value="1"/>
</dbReference>
<dbReference type="Pfam" id="PF07729">
    <property type="entry name" value="FCD"/>
    <property type="match status" value="1"/>
</dbReference>
<dbReference type="GO" id="GO:0003700">
    <property type="term" value="F:DNA-binding transcription factor activity"/>
    <property type="evidence" value="ECO:0007669"/>
    <property type="project" value="InterPro"/>
</dbReference>
<evidence type="ECO:0000313" key="5">
    <source>
        <dbReference type="EMBL" id="MPR26876.1"/>
    </source>
</evidence>
<evidence type="ECO:0000256" key="3">
    <source>
        <dbReference type="ARBA" id="ARBA00023163"/>
    </source>
</evidence>
<dbReference type="InterPro" id="IPR000524">
    <property type="entry name" value="Tscrpt_reg_HTH_GntR"/>
</dbReference>
<keyword evidence="6" id="KW-1185">Reference proteome</keyword>
<dbReference type="PANTHER" id="PTHR43537">
    <property type="entry name" value="TRANSCRIPTIONAL REGULATOR, GNTR FAMILY"/>
    <property type="match status" value="1"/>
</dbReference>
<name>A0A5N7MS95_9HYPH</name>
<dbReference type="SUPFAM" id="SSF48008">
    <property type="entry name" value="GntR ligand-binding domain-like"/>
    <property type="match status" value="1"/>
</dbReference>
<dbReference type="PANTHER" id="PTHR43537:SF20">
    <property type="entry name" value="HTH-TYPE TRANSCRIPTIONAL REPRESSOR GLAR"/>
    <property type="match status" value="1"/>
</dbReference>
<comment type="caution">
    <text evidence="5">The sequence shown here is derived from an EMBL/GenBank/DDBJ whole genome shotgun (WGS) entry which is preliminary data.</text>
</comment>
<keyword evidence="2" id="KW-0238">DNA-binding</keyword>
<feature type="domain" description="HTH gntR-type" evidence="4">
    <location>
        <begin position="7"/>
        <end position="74"/>
    </location>
</feature>
<dbReference type="CDD" id="cd07377">
    <property type="entry name" value="WHTH_GntR"/>
    <property type="match status" value="1"/>
</dbReference>
<dbReference type="Gene3D" id="1.20.120.530">
    <property type="entry name" value="GntR ligand-binding domain-like"/>
    <property type="match status" value="1"/>
</dbReference>
<dbReference type="InterPro" id="IPR011711">
    <property type="entry name" value="GntR_C"/>
</dbReference>
<evidence type="ECO:0000256" key="1">
    <source>
        <dbReference type="ARBA" id="ARBA00023015"/>
    </source>
</evidence>
<evidence type="ECO:0000313" key="6">
    <source>
        <dbReference type="Proteomes" id="UP000403266"/>
    </source>
</evidence>
<dbReference type="InterPro" id="IPR036388">
    <property type="entry name" value="WH-like_DNA-bd_sf"/>
</dbReference>
<organism evidence="5 6">
    <name type="scientific">Microvirga tunisiensis</name>
    <dbReference type="NCBI Taxonomy" id="2108360"/>
    <lineage>
        <taxon>Bacteria</taxon>
        <taxon>Pseudomonadati</taxon>
        <taxon>Pseudomonadota</taxon>
        <taxon>Alphaproteobacteria</taxon>
        <taxon>Hyphomicrobiales</taxon>
        <taxon>Methylobacteriaceae</taxon>
        <taxon>Microvirga</taxon>
    </lineage>
</organism>
<protein>
    <submittedName>
        <fullName evidence="5">GntR family transcriptional regulator</fullName>
    </submittedName>
</protein>
<dbReference type="Proteomes" id="UP000403266">
    <property type="component" value="Unassembled WGS sequence"/>
</dbReference>
<keyword evidence="3" id="KW-0804">Transcription</keyword>
<evidence type="ECO:0000259" key="4">
    <source>
        <dbReference type="PROSITE" id="PS50949"/>
    </source>
</evidence>
<dbReference type="GO" id="GO:0003677">
    <property type="term" value="F:DNA binding"/>
    <property type="evidence" value="ECO:0007669"/>
    <property type="project" value="UniProtKB-KW"/>
</dbReference>
<evidence type="ECO:0000256" key="2">
    <source>
        <dbReference type="ARBA" id="ARBA00023125"/>
    </source>
</evidence>
<keyword evidence="1" id="KW-0805">Transcription regulation</keyword>
<dbReference type="SMART" id="SM00345">
    <property type="entry name" value="HTH_GNTR"/>
    <property type="match status" value="1"/>
</dbReference>
<reference evidence="5 6" key="1">
    <citation type="journal article" date="2019" name="Syst. Appl. Microbiol.">
        <title>Microvirga tunisiensis sp. nov., a root nodule symbiotic bacterium isolated from Lupinus micranthus and L. luteus grown in Northern Tunisia.</title>
        <authorList>
            <person name="Msaddak A."/>
            <person name="Rejili M."/>
            <person name="Duran D."/>
            <person name="Mars M."/>
            <person name="Palacios J.M."/>
            <person name="Ruiz-Argueso T."/>
            <person name="Rey L."/>
            <person name="Imperial J."/>
        </authorList>
    </citation>
    <scope>NUCLEOTIDE SEQUENCE [LARGE SCALE GENOMIC DNA]</scope>
    <source>
        <strain evidence="5 6">Lmie10</strain>
    </source>
</reference>
<dbReference type="SUPFAM" id="SSF46785">
    <property type="entry name" value="Winged helix' DNA-binding domain"/>
    <property type="match status" value="1"/>
</dbReference>
<dbReference type="InterPro" id="IPR008920">
    <property type="entry name" value="TF_FadR/GntR_C"/>
</dbReference>
<dbReference type="RefSeq" id="WP_152713022.1">
    <property type="nucleotide sequence ID" value="NZ_VOSJ01000061.1"/>
</dbReference>
<gene>
    <name evidence="5" type="ORF">FS320_17035</name>
</gene>
<dbReference type="Gene3D" id="1.10.10.10">
    <property type="entry name" value="Winged helix-like DNA-binding domain superfamily/Winged helix DNA-binding domain"/>
    <property type="match status" value="1"/>
</dbReference>
<sequence>MNKIEKITAATSVYERLRQDILNGGLRPGQKLLIDFVSERYGAGLNPVREALNRLSSEGLVERKDQRGFFVPPVSIEGWRELVKTRCWLEGKALEESIRNGDQAWEERIVVSFHHFSRTPWKLSEQDTSTNPAWEERHRTFHLALIAACGSSILIGICKDLMDQAQRYRFISVASSHRHRNTLEEHRGITEAVLDRKTDLAVERLVEHYQTTLRHIEDQIQPAPKVRFDPTLLD</sequence>
<dbReference type="SMART" id="SM00895">
    <property type="entry name" value="FCD"/>
    <property type="match status" value="1"/>
</dbReference>
<dbReference type="PROSITE" id="PS50949">
    <property type="entry name" value="HTH_GNTR"/>
    <property type="match status" value="1"/>
</dbReference>